<dbReference type="PANTHER" id="PTHR31945">
    <property type="entry name" value="TRANSCRIPTION FACTOR SCREAM2-RELATED"/>
    <property type="match status" value="1"/>
</dbReference>
<dbReference type="InterPro" id="IPR051358">
    <property type="entry name" value="TF_AMS/ICE1/BHLH6-like"/>
</dbReference>
<evidence type="ECO:0000256" key="2">
    <source>
        <dbReference type="ARBA" id="ARBA00005510"/>
    </source>
</evidence>
<evidence type="ECO:0000256" key="5">
    <source>
        <dbReference type="ARBA" id="ARBA00023242"/>
    </source>
</evidence>
<keyword evidence="9" id="KW-1185">Reference proteome</keyword>
<dbReference type="GO" id="GO:0003700">
    <property type="term" value="F:DNA-binding transcription factor activity"/>
    <property type="evidence" value="ECO:0007669"/>
    <property type="project" value="TreeGrafter"/>
</dbReference>
<dbReference type="SUPFAM" id="SSF47459">
    <property type="entry name" value="HLH, helix-loop-helix DNA-binding domain"/>
    <property type="match status" value="1"/>
</dbReference>
<keyword evidence="5" id="KW-0539">Nucleus</keyword>
<evidence type="ECO:0000313" key="9">
    <source>
        <dbReference type="Proteomes" id="UP000652761"/>
    </source>
</evidence>
<name>A0A843UP29_COLES</name>
<accession>A0A843UP29</accession>
<dbReference type="InterPro" id="IPR036638">
    <property type="entry name" value="HLH_DNA-bd_sf"/>
</dbReference>
<dbReference type="EMBL" id="NMUH01000700">
    <property type="protein sequence ID" value="MQL83530.1"/>
    <property type="molecule type" value="Genomic_DNA"/>
</dbReference>
<dbReference type="Gene3D" id="4.10.280.10">
    <property type="entry name" value="Helix-loop-helix DNA-binding domain"/>
    <property type="match status" value="1"/>
</dbReference>
<dbReference type="AlphaFoldDB" id="A0A843UP29"/>
<comment type="similarity">
    <text evidence="2">Belongs to the bHLH protein family.</text>
</comment>
<dbReference type="OrthoDB" id="623055at2759"/>
<evidence type="ECO:0000256" key="4">
    <source>
        <dbReference type="ARBA" id="ARBA00023163"/>
    </source>
</evidence>
<dbReference type="PANTHER" id="PTHR31945:SF26">
    <property type="entry name" value="TRANSCRIPTION FACTOR BHLH35"/>
    <property type="match status" value="1"/>
</dbReference>
<feature type="compositionally biased region" description="Polar residues" evidence="6">
    <location>
        <begin position="50"/>
        <end position="60"/>
    </location>
</feature>
<evidence type="ECO:0000256" key="1">
    <source>
        <dbReference type="ARBA" id="ARBA00004123"/>
    </source>
</evidence>
<evidence type="ECO:0000313" key="8">
    <source>
        <dbReference type="EMBL" id="MQL83530.1"/>
    </source>
</evidence>
<feature type="domain" description="BHLH" evidence="7">
    <location>
        <begin position="193"/>
        <end position="233"/>
    </location>
</feature>
<evidence type="ECO:0000256" key="3">
    <source>
        <dbReference type="ARBA" id="ARBA00023015"/>
    </source>
</evidence>
<dbReference type="GO" id="GO:0043565">
    <property type="term" value="F:sequence-specific DNA binding"/>
    <property type="evidence" value="ECO:0007669"/>
    <property type="project" value="TreeGrafter"/>
</dbReference>
<feature type="compositionally biased region" description="Low complexity" evidence="6">
    <location>
        <begin position="181"/>
        <end position="198"/>
    </location>
</feature>
<organism evidence="8 9">
    <name type="scientific">Colocasia esculenta</name>
    <name type="common">Wild taro</name>
    <name type="synonym">Arum esculentum</name>
    <dbReference type="NCBI Taxonomy" id="4460"/>
    <lineage>
        <taxon>Eukaryota</taxon>
        <taxon>Viridiplantae</taxon>
        <taxon>Streptophyta</taxon>
        <taxon>Embryophyta</taxon>
        <taxon>Tracheophyta</taxon>
        <taxon>Spermatophyta</taxon>
        <taxon>Magnoliopsida</taxon>
        <taxon>Liliopsida</taxon>
        <taxon>Araceae</taxon>
        <taxon>Aroideae</taxon>
        <taxon>Colocasieae</taxon>
        <taxon>Colocasia</taxon>
    </lineage>
</organism>
<evidence type="ECO:0000256" key="6">
    <source>
        <dbReference type="SAM" id="MobiDB-lite"/>
    </source>
</evidence>
<evidence type="ECO:0000259" key="7">
    <source>
        <dbReference type="PROSITE" id="PS50888"/>
    </source>
</evidence>
<feature type="region of interest" description="Disordered" evidence="6">
    <location>
        <begin position="1"/>
        <end position="80"/>
    </location>
</feature>
<dbReference type="GO" id="GO:0046983">
    <property type="term" value="F:protein dimerization activity"/>
    <property type="evidence" value="ECO:0007669"/>
    <property type="project" value="InterPro"/>
</dbReference>
<proteinExistence type="inferred from homology"/>
<feature type="compositionally biased region" description="Low complexity" evidence="6">
    <location>
        <begin position="101"/>
        <end position="113"/>
    </location>
</feature>
<feature type="region of interest" description="Disordered" evidence="6">
    <location>
        <begin position="181"/>
        <end position="205"/>
    </location>
</feature>
<comment type="subcellular location">
    <subcellularLocation>
        <location evidence="1">Nucleus</location>
    </subcellularLocation>
</comment>
<dbReference type="GO" id="GO:0005634">
    <property type="term" value="C:nucleus"/>
    <property type="evidence" value="ECO:0007669"/>
    <property type="project" value="UniProtKB-SubCell"/>
</dbReference>
<keyword evidence="4" id="KW-0804">Transcription</keyword>
<sequence>MRDALRSDARANAGGGARPTTPRIGRPGAVGCAHHLRRPSLSGRPVRALSTLSPSNSESCVVSPDGHRGKGRRKTTGGFPGRWRNRVFPRVCPLSSAVHKSTPSSSPSLRSTPPRNPLASLATWDSSTVTWRRRQQLAVLCEMDGMEAGEYERYWETQMFFDAEELDSWSFDDAFSGYYDSSSPDGAGSSSAATAKKSISQERERRKRFNEKLYTLRSLVPSITKVFDQTPHA</sequence>
<feature type="region of interest" description="Disordered" evidence="6">
    <location>
        <begin position="96"/>
        <end position="120"/>
    </location>
</feature>
<comment type="caution">
    <text evidence="8">The sequence shown here is derived from an EMBL/GenBank/DDBJ whole genome shotgun (WGS) entry which is preliminary data.</text>
</comment>
<dbReference type="PROSITE" id="PS50888">
    <property type="entry name" value="BHLH"/>
    <property type="match status" value="1"/>
</dbReference>
<keyword evidence="3" id="KW-0805">Transcription regulation</keyword>
<dbReference type="InterPro" id="IPR011598">
    <property type="entry name" value="bHLH_dom"/>
</dbReference>
<protein>
    <recommendedName>
        <fullName evidence="7">BHLH domain-containing protein</fullName>
    </recommendedName>
</protein>
<dbReference type="Proteomes" id="UP000652761">
    <property type="component" value="Unassembled WGS sequence"/>
</dbReference>
<reference evidence="8" key="1">
    <citation type="submission" date="2017-07" db="EMBL/GenBank/DDBJ databases">
        <title>Taro Niue Genome Assembly and Annotation.</title>
        <authorList>
            <person name="Atibalentja N."/>
            <person name="Keating K."/>
            <person name="Fields C.J."/>
        </authorList>
    </citation>
    <scope>NUCLEOTIDE SEQUENCE</scope>
    <source>
        <strain evidence="8">Niue_2</strain>
        <tissue evidence="8">Leaf</tissue>
    </source>
</reference>
<gene>
    <name evidence="8" type="ORF">Taro_016013</name>
</gene>